<sequence>MKNKIFQSLLALSLLTGITGCEKRLDIDPVNSIREEDALKTSADVEALLVGAYSDMGDADLYGGSMYILSELMAAGNEVAWWGTFQTYGQVYNHNITVNNAQVANMWMSAYKVINDCNTVLANLNLVVEDRRDKVEGEAKFIRGTVYFDLVRLFAKPWNQGNPTVNDGVPIILTPTKIPLTEENKKARAKVAEVYAQVIQDLLDAESLLGGHRKYTDFFASSEVASAMLARVYLQKGDYPNAAEAADKVISSDVWTLEPTYYDDVFPYDSDNEAKVMTNTTEDVFAIQVTNTAGTNDFFTFYYYRGDITVEPAFFDLFEPDDERQYMYDGDGYIYKYTMQYSNVHIIRLAEMYLTRAEANFREGTAIGAEPVDDVNIIRGRVGLGGYDIADLTLDNIILERKLELALEGFNLQDIKRTEGAAGITSWDSPKLVFPIPDRERKVNTLLTQNDGY</sequence>
<dbReference type="Gene3D" id="1.25.40.390">
    <property type="match status" value="1"/>
</dbReference>
<organism evidence="8 9">
    <name type="scientific">Candidatus Pseudobacter hemicellulosilyticus</name>
    <dbReference type="NCBI Taxonomy" id="3121375"/>
    <lineage>
        <taxon>Bacteria</taxon>
        <taxon>Pseudomonadati</taxon>
        <taxon>Bacteroidota</taxon>
        <taxon>Chitinophagia</taxon>
        <taxon>Chitinophagales</taxon>
        <taxon>Chitinophagaceae</taxon>
        <taxon>Pseudobacter</taxon>
    </lineage>
</organism>
<dbReference type="SUPFAM" id="SSF48452">
    <property type="entry name" value="TPR-like"/>
    <property type="match status" value="1"/>
</dbReference>
<keyword evidence="5" id="KW-0998">Cell outer membrane</keyword>
<evidence type="ECO:0000259" key="6">
    <source>
        <dbReference type="Pfam" id="PF07980"/>
    </source>
</evidence>
<keyword evidence="4" id="KW-0472">Membrane</keyword>
<feature type="domain" description="RagB/SusD" evidence="6">
    <location>
        <begin position="329"/>
        <end position="422"/>
    </location>
</feature>
<dbReference type="AlphaFoldDB" id="A0AAJ5WW35"/>
<dbReference type="InterPro" id="IPR012944">
    <property type="entry name" value="SusD_RagB_dom"/>
</dbReference>
<dbReference type="Pfam" id="PF14322">
    <property type="entry name" value="SusD-like_3"/>
    <property type="match status" value="1"/>
</dbReference>
<protein>
    <submittedName>
        <fullName evidence="8">RagB/SusD family nutrient uptake outer membrane protein</fullName>
    </submittedName>
</protein>
<evidence type="ECO:0000256" key="2">
    <source>
        <dbReference type="ARBA" id="ARBA00006275"/>
    </source>
</evidence>
<gene>
    <name evidence="8" type="ORF">P0Y53_07080</name>
</gene>
<dbReference type="CDD" id="cd08977">
    <property type="entry name" value="SusD"/>
    <property type="match status" value="1"/>
</dbReference>
<dbReference type="Proteomes" id="UP001220610">
    <property type="component" value="Chromosome"/>
</dbReference>
<name>A0AAJ5WW35_9BACT</name>
<comment type="subcellular location">
    <subcellularLocation>
        <location evidence="1">Cell outer membrane</location>
    </subcellularLocation>
</comment>
<evidence type="ECO:0000313" key="8">
    <source>
        <dbReference type="EMBL" id="WEK37259.1"/>
    </source>
</evidence>
<evidence type="ECO:0000256" key="1">
    <source>
        <dbReference type="ARBA" id="ARBA00004442"/>
    </source>
</evidence>
<keyword evidence="3" id="KW-0732">Signal</keyword>
<proteinExistence type="inferred from homology"/>
<dbReference type="InterPro" id="IPR011990">
    <property type="entry name" value="TPR-like_helical_dom_sf"/>
</dbReference>
<evidence type="ECO:0000256" key="5">
    <source>
        <dbReference type="ARBA" id="ARBA00023237"/>
    </source>
</evidence>
<evidence type="ECO:0000256" key="4">
    <source>
        <dbReference type="ARBA" id="ARBA00023136"/>
    </source>
</evidence>
<dbReference type="EMBL" id="CP119311">
    <property type="protein sequence ID" value="WEK37259.1"/>
    <property type="molecule type" value="Genomic_DNA"/>
</dbReference>
<dbReference type="Pfam" id="PF07980">
    <property type="entry name" value="SusD_RagB"/>
    <property type="match status" value="1"/>
</dbReference>
<accession>A0AAJ5WW35</accession>
<dbReference type="PROSITE" id="PS51257">
    <property type="entry name" value="PROKAR_LIPOPROTEIN"/>
    <property type="match status" value="1"/>
</dbReference>
<reference evidence="8" key="1">
    <citation type="submission" date="2023-03" db="EMBL/GenBank/DDBJ databases">
        <title>Andean soil-derived lignocellulolytic bacterial consortium as a source of novel taxa and putative plastic-active enzymes.</title>
        <authorList>
            <person name="Diaz-Garcia L."/>
            <person name="Chuvochina M."/>
            <person name="Feuerriegel G."/>
            <person name="Bunk B."/>
            <person name="Sproer C."/>
            <person name="Streit W.R."/>
            <person name="Rodriguez L.M."/>
            <person name="Overmann J."/>
            <person name="Jimenez D.J."/>
        </authorList>
    </citation>
    <scope>NUCLEOTIDE SEQUENCE</scope>
    <source>
        <strain evidence="8">MAG 7</strain>
    </source>
</reference>
<comment type="similarity">
    <text evidence="2">Belongs to the SusD family.</text>
</comment>
<evidence type="ECO:0000256" key="3">
    <source>
        <dbReference type="ARBA" id="ARBA00022729"/>
    </source>
</evidence>
<evidence type="ECO:0000259" key="7">
    <source>
        <dbReference type="Pfam" id="PF14322"/>
    </source>
</evidence>
<evidence type="ECO:0000313" key="9">
    <source>
        <dbReference type="Proteomes" id="UP001220610"/>
    </source>
</evidence>
<dbReference type="GO" id="GO:0009279">
    <property type="term" value="C:cell outer membrane"/>
    <property type="evidence" value="ECO:0007669"/>
    <property type="project" value="UniProtKB-SubCell"/>
</dbReference>
<dbReference type="InterPro" id="IPR033985">
    <property type="entry name" value="SusD-like_N"/>
</dbReference>
<feature type="domain" description="SusD-like N-terminal" evidence="7">
    <location>
        <begin position="38"/>
        <end position="234"/>
    </location>
</feature>